<organism evidence="1 2">
    <name type="scientific">Rhodotorula taiwanensis</name>
    <dbReference type="NCBI Taxonomy" id="741276"/>
    <lineage>
        <taxon>Eukaryota</taxon>
        <taxon>Fungi</taxon>
        <taxon>Dikarya</taxon>
        <taxon>Basidiomycota</taxon>
        <taxon>Pucciniomycotina</taxon>
        <taxon>Microbotryomycetes</taxon>
        <taxon>Sporidiobolales</taxon>
        <taxon>Sporidiobolaceae</taxon>
        <taxon>Rhodotorula</taxon>
    </lineage>
</organism>
<proteinExistence type="predicted"/>
<name>A0A2S5B4F2_9BASI</name>
<dbReference type="OrthoDB" id="2310204at2759"/>
<feature type="non-terminal residue" evidence="1">
    <location>
        <position position="1"/>
    </location>
</feature>
<accession>A0A2S5B4F2</accession>
<dbReference type="STRING" id="741276.A0A2S5B4F2"/>
<protein>
    <submittedName>
        <fullName evidence="1">Uncharacterized protein</fullName>
    </submittedName>
</protein>
<comment type="caution">
    <text evidence="1">The sequence shown here is derived from an EMBL/GenBank/DDBJ whole genome shotgun (WGS) entry which is preliminary data.</text>
</comment>
<sequence>PNTILRPTITGWTSVQHPRRGDRYREHAPLAFLIVDHSQRNLWGAHEPLNVIISAKSSADVLKESGFISYSRSLGLWNECANLHLGDPQVANLGDGKGWERELFVMRESVWPFPWVGSCLETITGGNHFRAYKQNGTEADSGAWFLAASKEVDLRGKHKIAHNGYNIGRDLIVERASSGSTYLNRRYETKVEWLEGLLRPGSEGMAHGIAQDGRIALLTVHEYFIFSTPPTFIVSQ</sequence>
<dbReference type="AlphaFoldDB" id="A0A2S5B4F2"/>
<dbReference type="EMBL" id="PJQD01000075">
    <property type="protein sequence ID" value="POY71663.1"/>
    <property type="molecule type" value="Genomic_DNA"/>
</dbReference>
<reference evidence="1 2" key="1">
    <citation type="journal article" date="2018" name="Front. Microbiol.">
        <title>Prospects for Fungal Bioremediation of Acidic Radioactive Waste Sites: Characterization and Genome Sequence of Rhodotorula taiwanensis MD1149.</title>
        <authorList>
            <person name="Tkavc R."/>
            <person name="Matrosova V.Y."/>
            <person name="Grichenko O.E."/>
            <person name="Gostincar C."/>
            <person name="Volpe R.P."/>
            <person name="Klimenkova P."/>
            <person name="Gaidamakova E.K."/>
            <person name="Zhou C.E."/>
            <person name="Stewart B.J."/>
            <person name="Lyman M.G."/>
            <person name="Malfatti S.A."/>
            <person name="Rubinfeld B."/>
            <person name="Courtot M."/>
            <person name="Singh J."/>
            <person name="Dalgard C.L."/>
            <person name="Hamilton T."/>
            <person name="Frey K.G."/>
            <person name="Gunde-Cimerman N."/>
            <person name="Dugan L."/>
            <person name="Daly M.J."/>
        </authorList>
    </citation>
    <scope>NUCLEOTIDE SEQUENCE [LARGE SCALE GENOMIC DNA]</scope>
    <source>
        <strain evidence="1 2">MD1149</strain>
    </source>
</reference>
<dbReference type="Proteomes" id="UP000237144">
    <property type="component" value="Unassembled WGS sequence"/>
</dbReference>
<evidence type="ECO:0000313" key="2">
    <source>
        <dbReference type="Proteomes" id="UP000237144"/>
    </source>
</evidence>
<keyword evidence="2" id="KW-1185">Reference proteome</keyword>
<evidence type="ECO:0000313" key="1">
    <source>
        <dbReference type="EMBL" id="POY71663.1"/>
    </source>
</evidence>
<gene>
    <name evidence="1" type="ORF">BMF94_5358</name>
</gene>